<keyword evidence="7" id="KW-0732">Signal</keyword>
<feature type="chain" id="PRO_5022855758" description="Glycosyl hydrolase family 32 N-terminal domain-containing protein" evidence="7">
    <location>
        <begin position="21"/>
        <end position="325"/>
    </location>
</feature>
<accession>A0A5B8A2K6</accession>
<gene>
    <name evidence="8" type="ORF">FHG12_16675</name>
</gene>
<evidence type="ECO:0000313" key="8">
    <source>
        <dbReference type="EMBL" id="QDA61631.1"/>
    </source>
</evidence>
<dbReference type="PANTHER" id="PTHR43301:SF3">
    <property type="entry name" value="ARABINAN ENDO-1,5-ALPHA-L-ARABINOSIDASE A-RELATED"/>
    <property type="match status" value="1"/>
</dbReference>
<dbReference type="InterPro" id="IPR050727">
    <property type="entry name" value="GH43_arabinanases"/>
</dbReference>
<evidence type="ECO:0000256" key="7">
    <source>
        <dbReference type="SAM" id="SignalP"/>
    </source>
</evidence>
<keyword evidence="3 6" id="KW-0378">Hydrolase</keyword>
<dbReference type="KEGG" id="hyj:FHG12_16675"/>
<keyword evidence="4 6" id="KW-0326">Glycosidase</keyword>
<evidence type="ECO:0000256" key="2">
    <source>
        <dbReference type="ARBA" id="ARBA00009865"/>
    </source>
</evidence>
<evidence type="ECO:0000256" key="3">
    <source>
        <dbReference type="ARBA" id="ARBA00022801"/>
    </source>
</evidence>
<dbReference type="GO" id="GO:0005975">
    <property type="term" value="P:carbohydrate metabolic process"/>
    <property type="evidence" value="ECO:0007669"/>
    <property type="project" value="InterPro"/>
</dbReference>
<dbReference type="Proteomes" id="UP000305398">
    <property type="component" value="Chromosome"/>
</dbReference>
<dbReference type="InterPro" id="IPR023296">
    <property type="entry name" value="Glyco_hydro_beta-prop_sf"/>
</dbReference>
<dbReference type="SUPFAM" id="SSF75005">
    <property type="entry name" value="Arabinanase/levansucrase/invertase"/>
    <property type="match status" value="2"/>
</dbReference>
<evidence type="ECO:0000256" key="5">
    <source>
        <dbReference type="PIRSR" id="PIRSR606710-2"/>
    </source>
</evidence>
<dbReference type="InterPro" id="IPR006710">
    <property type="entry name" value="Glyco_hydro_43"/>
</dbReference>
<organism evidence="8 9">
    <name type="scientific">Hymenobacter jejuensis</name>
    <dbReference type="NCBI Taxonomy" id="2502781"/>
    <lineage>
        <taxon>Bacteria</taxon>
        <taxon>Pseudomonadati</taxon>
        <taxon>Bacteroidota</taxon>
        <taxon>Cytophagia</taxon>
        <taxon>Cytophagales</taxon>
        <taxon>Hymenobacteraceae</taxon>
        <taxon>Hymenobacter</taxon>
    </lineage>
</organism>
<comment type="similarity">
    <text evidence="2 6">Belongs to the glycosyl hydrolase 43 family.</text>
</comment>
<name>A0A5B8A2K6_9BACT</name>
<dbReference type="AlphaFoldDB" id="A0A5B8A2K6"/>
<evidence type="ECO:0000256" key="1">
    <source>
        <dbReference type="ARBA" id="ARBA00004834"/>
    </source>
</evidence>
<dbReference type="Pfam" id="PF04616">
    <property type="entry name" value="Glyco_hydro_43"/>
    <property type="match status" value="1"/>
</dbReference>
<proteinExistence type="inferred from homology"/>
<dbReference type="RefSeq" id="WP_139516805.1">
    <property type="nucleotide sequence ID" value="NZ_CP040896.1"/>
</dbReference>
<dbReference type="GO" id="GO:0004553">
    <property type="term" value="F:hydrolase activity, hydrolyzing O-glycosyl compounds"/>
    <property type="evidence" value="ECO:0007669"/>
    <property type="project" value="InterPro"/>
</dbReference>
<keyword evidence="9" id="KW-1185">Reference proteome</keyword>
<dbReference type="Gene3D" id="2.115.10.20">
    <property type="entry name" value="Glycosyl hydrolase domain, family 43"/>
    <property type="match status" value="2"/>
</dbReference>
<protein>
    <recommendedName>
        <fullName evidence="10">Glycosyl hydrolase family 32 N-terminal domain-containing protein</fullName>
    </recommendedName>
</protein>
<dbReference type="OrthoDB" id="9758923at2"/>
<evidence type="ECO:0000313" key="9">
    <source>
        <dbReference type="Proteomes" id="UP000305398"/>
    </source>
</evidence>
<evidence type="ECO:0008006" key="10">
    <source>
        <dbReference type="Google" id="ProtNLM"/>
    </source>
</evidence>
<feature type="signal peptide" evidence="7">
    <location>
        <begin position="1"/>
        <end position="20"/>
    </location>
</feature>
<feature type="site" description="Important for catalytic activity, responsible for pKa modulation of the active site Glu and correct orientation of both the proton donor and substrate" evidence="5">
    <location>
        <position position="173"/>
    </location>
</feature>
<reference evidence="8 9" key="1">
    <citation type="submission" date="2019-06" db="EMBL/GenBank/DDBJ databases">
        <authorList>
            <person name="Srinivasan S."/>
        </authorList>
    </citation>
    <scope>NUCLEOTIDE SEQUENCE [LARGE SCALE GENOMIC DNA]</scope>
    <source>
        <strain evidence="8 9">17J68-5</strain>
    </source>
</reference>
<comment type="pathway">
    <text evidence="1">Glycan metabolism; L-arabinan degradation.</text>
</comment>
<dbReference type="EMBL" id="CP040896">
    <property type="protein sequence ID" value="QDA61631.1"/>
    <property type="molecule type" value="Genomic_DNA"/>
</dbReference>
<evidence type="ECO:0000256" key="4">
    <source>
        <dbReference type="ARBA" id="ARBA00023295"/>
    </source>
</evidence>
<evidence type="ECO:0000256" key="6">
    <source>
        <dbReference type="RuleBase" id="RU361187"/>
    </source>
</evidence>
<sequence>MKQFSLLLCALLLTLLRVHGQRVKLAALTSPILFQGNAQTAYRDPAVLYQDGTFYLYFTLSEVEADHKVYMYTAYAKSKDLVQWSKPKKITVKDQNLDFSSPGNIIRYKNEWVLCLQTYPRPDYTAEQMPRYGNKDSRLYIMRSKNLEEWSKPELLHVKGPDVKQTDMGRMIDPYLLPDKDEPGKYWCFYKQNGVSRSYSRDLVTWTFAGSAESGENVCVLTQGNQYLLFHSPPNGIGIKTSTDLKTWHDRGTLITLGQEKWDWAKGRLSAGTVLDLTQVPGINRYLMFFHGSGPLTEKEGDFDKNASLGIAWSTDLCTWEWPGK</sequence>
<dbReference type="PANTHER" id="PTHR43301">
    <property type="entry name" value="ARABINAN ENDO-1,5-ALPHA-L-ARABINOSIDASE"/>
    <property type="match status" value="1"/>
</dbReference>